<sequence length="403" mass="44512">MRISSAKIGYVTRSTSRNAGGLFTSVRETAKEINNKAAEVVVVGLNDPHTSSDRDAWLPLQPVIVDTVGPRIMGVAPGLTAVLEESSIDLLHQHGIWQLFSATVERWSKKNRKPVVISPRGMLDSWAIGHSKFRKRLAAYLYENTNLHSCACLHALNASEAHSFRQYGLKAPIAIIPNGIHAGIGTKPVDHGPRGESLEDKPMDVLFLGRIHEKKGLVPLLRAWQLVNTAKLTPEPAWRLTIAGWDDGGHLSTLQKLSERLGLRDSVRFYGPAFDRAKDALYASASIFVLPSYSEGLPVSVLEAWAYGKPVLMTRECNLQEAFSRRAAMEISHNPEDIATKLLMFMDQGLSNEYGDNGKALVEESYTWNSVGSKTAELYEWLLGGQPCPDFVYMPHESLPDAN</sequence>
<dbReference type="PANTHER" id="PTHR12526:SF637">
    <property type="entry name" value="GLYCOSYLTRANSFERASE EPSF-RELATED"/>
    <property type="match status" value="1"/>
</dbReference>
<dbReference type="Gene3D" id="3.40.50.2000">
    <property type="entry name" value="Glycogen Phosphorylase B"/>
    <property type="match status" value="2"/>
</dbReference>
<dbReference type="RefSeq" id="WP_407348910.1">
    <property type="nucleotide sequence ID" value="NZ_CP136864.1"/>
</dbReference>
<evidence type="ECO:0000259" key="2">
    <source>
        <dbReference type="Pfam" id="PF13439"/>
    </source>
</evidence>
<evidence type="ECO:0000313" key="3">
    <source>
        <dbReference type="EMBL" id="WOJ94276.1"/>
    </source>
</evidence>
<name>A0ABZ0I867_9GAMM</name>
<proteinExistence type="predicted"/>
<dbReference type="PANTHER" id="PTHR12526">
    <property type="entry name" value="GLYCOSYLTRANSFERASE"/>
    <property type="match status" value="1"/>
</dbReference>
<keyword evidence="3" id="KW-0328">Glycosyltransferase</keyword>
<dbReference type="InterPro" id="IPR001296">
    <property type="entry name" value="Glyco_trans_1"/>
</dbReference>
<dbReference type="Pfam" id="PF13439">
    <property type="entry name" value="Glyco_transf_4"/>
    <property type="match status" value="1"/>
</dbReference>
<evidence type="ECO:0000259" key="1">
    <source>
        <dbReference type="Pfam" id="PF00534"/>
    </source>
</evidence>
<dbReference type="SUPFAM" id="SSF53756">
    <property type="entry name" value="UDP-Glycosyltransferase/glycogen phosphorylase"/>
    <property type="match status" value="1"/>
</dbReference>
<dbReference type="Pfam" id="PF00534">
    <property type="entry name" value="Glycos_transf_1"/>
    <property type="match status" value="1"/>
</dbReference>
<dbReference type="EC" id="2.4.-.-" evidence="3"/>
<feature type="domain" description="Glycosyl transferase family 1" evidence="1">
    <location>
        <begin position="198"/>
        <end position="359"/>
    </location>
</feature>
<dbReference type="EMBL" id="CP136864">
    <property type="protein sequence ID" value="WOJ94276.1"/>
    <property type="molecule type" value="Genomic_DNA"/>
</dbReference>
<dbReference type="GO" id="GO:0016757">
    <property type="term" value="F:glycosyltransferase activity"/>
    <property type="evidence" value="ECO:0007669"/>
    <property type="project" value="UniProtKB-KW"/>
</dbReference>
<keyword evidence="3" id="KW-0808">Transferase</keyword>
<organism evidence="3 4">
    <name type="scientific">Congregibacter variabilis</name>
    <dbReference type="NCBI Taxonomy" id="3081200"/>
    <lineage>
        <taxon>Bacteria</taxon>
        <taxon>Pseudomonadati</taxon>
        <taxon>Pseudomonadota</taxon>
        <taxon>Gammaproteobacteria</taxon>
        <taxon>Cellvibrionales</taxon>
        <taxon>Halieaceae</taxon>
        <taxon>Congregibacter</taxon>
    </lineage>
</organism>
<evidence type="ECO:0000313" key="4">
    <source>
        <dbReference type="Proteomes" id="UP001626537"/>
    </source>
</evidence>
<gene>
    <name evidence="3" type="ORF">R0135_03710</name>
</gene>
<accession>A0ABZ0I867</accession>
<dbReference type="InterPro" id="IPR028098">
    <property type="entry name" value="Glyco_trans_4-like_N"/>
</dbReference>
<feature type="domain" description="Glycosyltransferase subfamily 4-like N-terminal" evidence="2">
    <location>
        <begin position="20"/>
        <end position="181"/>
    </location>
</feature>
<keyword evidence="4" id="KW-1185">Reference proteome</keyword>
<protein>
    <submittedName>
        <fullName evidence="3">Glycosyltransferase</fullName>
        <ecNumber evidence="3">2.4.-.-</ecNumber>
    </submittedName>
</protein>
<reference evidence="3 4" key="1">
    <citation type="submission" date="2023-10" db="EMBL/GenBank/DDBJ databases">
        <title>Two novel species belonging to the OM43/NOR5 clade.</title>
        <authorList>
            <person name="Park M."/>
        </authorList>
    </citation>
    <scope>NUCLEOTIDE SEQUENCE [LARGE SCALE GENOMIC DNA]</scope>
    <source>
        <strain evidence="3 4">IMCC43200</strain>
    </source>
</reference>
<dbReference type="Proteomes" id="UP001626537">
    <property type="component" value="Chromosome"/>
</dbReference>